<gene>
    <name evidence="2" type="ORF">R3P38DRAFT_3215617</name>
</gene>
<reference evidence="2 3" key="1">
    <citation type="journal article" date="2024" name="J Genomics">
        <title>Draft genome sequencing and assembly of Favolaschia claudopus CIRM-BRFM 2984 isolated from oak limbs.</title>
        <authorList>
            <person name="Navarro D."/>
            <person name="Drula E."/>
            <person name="Chaduli D."/>
            <person name="Cazenave R."/>
            <person name="Ahrendt S."/>
            <person name="Wang J."/>
            <person name="Lipzen A."/>
            <person name="Daum C."/>
            <person name="Barry K."/>
            <person name="Grigoriev I.V."/>
            <person name="Favel A."/>
            <person name="Rosso M.N."/>
            <person name="Martin F."/>
        </authorList>
    </citation>
    <scope>NUCLEOTIDE SEQUENCE [LARGE SCALE GENOMIC DNA]</scope>
    <source>
        <strain evidence="2 3">CIRM-BRFM 2984</strain>
    </source>
</reference>
<accession>A0AAW0A998</accession>
<sequence>MFSAMRIGSSNKQLAVPLNSKDDKPKPAFTGIFVVNYIRKSLERCTAPSSRLCQFRLDSESSTIIRHVASFRAPSSPNTLPNLSHPRRPTRLFASFLLLLKLARKPTLRLHLFLTPSTRVSRNGSSPSPKARVGALNGIHHAFAECPQTSILLSSRAASQPFTPAWRKLYRRFSRSHIRPSPLHCTSTSTTPHGSSSPPFAHRPLEPQGFLPAPVPLILDGYFPILLKQATLNPRPFTPSLSMVACERRGVPCTSPYTLRPPAYLLLPQGRGSDLSSTRTLTKPFFFAFPSRSTAISRSPPSQHPPLTSPPPERVYSHESNLLPIVAPQTQNTHPISALPLAIHPYYRSTSSPHNNTLISKSRAHIECPTRIHTTFA</sequence>
<dbReference type="AlphaFoldDB" id="A0AAW0A998"/>
<keyword evidence="3" id="KW-1185">Reference proteome</keyword>
<dbReference type="Proteomes" id="UP001362999">
    <property type="component" value="Unassembled WGS sequence"/>
</dbReference>
<evidence type="ECO:0000313" key="3">
    <source>
        <dbReference type="Proteomes" id="UP001362999"/>
    </source>
</evidence>
<dbReference type="EMBL" id="JAWWNJ010000079">
    <property type="protein sequence ID" value="KAK7002458.1"/>
    <property type="molecule type" value="Genomic_DNA"/>
</dbReference>
<name>A0AAW0A998_9AGAR</name>
<evidence type="ECO:0000313" key="2">
    <source>
        <dbReference type="EMBL" id="KAK7002458.1"/>
    </source>
</evidence>
<feature type="compositionally biased region" description="Pro residues" evidence="1">
    <location>
        <begin position="302"/>
        <end position="313"/>
    </location>
</feature>
<comment type="caution">
    <text evidence="2">The sequence shown here is derived from an EMBL/GenBank/DDBJ whole genome shotgun (WGS) entry which is preliminary data.</text>
</comment>
<evidence type="ECO:0000256" key="1">
    <source>
        <dbReference type="SAM" id="MobiDB-lite"/>
    </source>
</evidence>
<proteinExistence type="predicted"/>
<organism evidence="2 3">
    <name type="scientific">Favolaschia claudopus</name>
    <dbReference type="NCBI Taxonomy" id="2862362"/>
    <lineage>
        <taxon>Eukaryota</taxon>
        <taxon>Fungi</taxon>
        <taxon>Dikarya</taxon>
        <taxon>Basidiomycota</taxon>
        <taxon>Agaricomycotina</taxon>
        <taxon>Agaricomycetes</taxon>
        <taxon>Agaricomycetidae</taxon>
        <taxon>Agaricales</taxon>
        <taxon>Marasmiineae</taxon>
        <taxon>Mycenaceae</taxon>
        <taxon>Favolaschia</taxon>
    </lineage>
</organism>
<feature type="region of interest" description="Disordered" evidence="1">
    <location>
        <begin position="294"/>
        <end position="315"/>
    </location>
</feature>
<protein>
    <submittedName>
        <fullName evidence="2">Uncharacterized protein</fullName>
    </submittedName>
</protein>